<evidence type="ECO:0000313" key="1">
    <source>
        <dbReference type="EMBL" id="ENU33596.1"/>
    </source>
</evidence>
<evidence type="ECO:0000313" key="2">
    <source>
        <dbReference type="Proteomes" id="UP000018426"/>
    </source>
</evidence>
<organism evidence="1 2">
    <name type="scientific">Acinetobacter parvus NIPH 1103</name>
    <dbReference type="NCBI Taxonomy" id="1217671"/>
    <lineage>
        <taxon>Bacteria</taxon>
        <taxon>Pseudomonadati</taxon>
        <taxon>Pseudomonadota</taxon>
        <taxon>Gammaproteobacteria</taxon>
        <taxon>Moraxellales</taxon>
        <taxon>Moraxellaceae</taxon>
        <taxon>Acinetobacter</taxon>
    </lineage>
</organism>
<dbReference type="EMBL" id="APOL01000024">
    <property type="protein sequence ID" value="ENU33596.1"/>
    <property type="molecule type" value="Genomic_DNA"/>
</dbReference>
<reference evidence="1 2" key="1">
    <citation type="submission" date="2013-02" db="EMBL/GenBank/DDBJ databases">
        <title>The Genome Sequence of Acinetobacter parvus NIPH 1103.</title>
        <authorList>
            <consortium name="The Broad Institute Genome Sequencing Platform"/>
            <consortium name="The Broad Institute Genome Sequencing Center for Infectious Disease"/>
            <person name="Cerqueira G."/>
            <person name="Feldgarden M."/>
            <person name="Courvalin P."/>
            <person name="Perichon B."/>
            <person name="Grillot-Courvalin C."/>
            <person name="Clermont D."/>
            <person name="Rocha E."/>
            <person name="Yoon E.-J."/>
            <person name="Nemec A."/>
            <person name="Walker B."/>
            <person name="Young S.K."/>
            <person name="Zeng Q."/>
            <person name="Gargeya S."/>
            <person name="Fitzgerald M."/>
            <person name="Haas B."/>
            <person name="Abouelleil A."/>
            <person name="Alvarado L."/>
            <person name="Arachchi H.M."/>
            <person name="Berlin A.M."/>
            <person name="Chapman S.B."/>
            <person name="Dewar J."/>
            <person name="Goldberg J."/>
            <person name="Griggs A."/>
            <person name="Gujja S."/>
            <person name="Hansen M."/>
            <person name="Howarth C."/>
            <person name="Imamovic A."/>
            <person name="Larimer J."/>
            <person name="McCowan C."/>
            <person name="Murphy C."/>
            <person name="Neiman D."/>
            <person name="Pearson M."/>
            <person name="Priest M."/>
            <person name="Roberts A."/>
            <person name="Saif S."/>
            <person name="Shea T."/>
            <person name="Sisk P."/>
            <person name="Sykes S."/>
            <person name="Wortman J."/>
            <person name="Nusbaum C."/>
            <person name="Birren B."/>
        </authorList>
    </citation>
    <scope>NUCLEOTIDE SEQUENCE [LARGE SCALE GENOMIC DNA]</scope>
    <source>
        <strain evidence="1 2">NIPH 1103</strain>
    </source>
</reference>
<dbReference type="Proteomes" id="UP000018426">
    <property type="component" value="Unassembled WGS sequence"/>
</dbReference>
<comment type="caution">
    <text evidence="1">The sequence shown here is derived from an EMBL/GenBank/DDBJ whole genome shotgun (WGS) entry which is preliminary data.</text>
</comment>
<sequence>MVCFSQSIIFNGVVHDRQYVYLCIYQSFKAAIQQLTIATFTIDFNTGVGKDLQSVLLY</sequence>
<proteinExistence type="predicted"/>
<accession>N8Q4E5</accession>
<name>N8Q4E5_9GAMM</name>
<protein>
    <submittedName>
        <fullName evidence="1">Uncharacterized protein</fullName>
    </submittedName>
</protein>
<gene>
    <name evidence="1" type="ORF">F989_01443</name>
</gene>
<dbReference type="AlphaFoldDB" id="N8Q4E5"/>
<dbReference type="STRING" id="134533.GCA_001485085_00705"/>
<dbReference type="HOGENOM" id="CLU_2968837_0_0_6"/>